<name>A0AAV4R5K6_CAEEX</name>
<evidence type="ECO:0000313" key="2">
    <source>
        <dbReference type="Proteomes" id="UP001054945"/>
    </source>
</evidence>
<dbReference type="Proteomes" id="UP001054945">
    <property type="component" value="Unassembled WGS sequence"/>
</dbReference>
<organism evidence="1 2">
    <name type="scientific">Caerostris extrusa</name>
    <name type="common">Bark spider</name>
    <name type="synonym">Caerostris bankana</name>
    <dbReference type="NCBI Taxonomy" id="172846"/>
    <lineage>
        <taxon>Eukaryota</taxon>
        <taxon>Metazoa</taxon>
        <taxon>Ecdysozoa</taxon>
        <taxon>Arthropoda</taxon>
        <taxon>Chelicerata</taxon>
        <taxon>Arachnida</taxon>
        <taxon>Araneae</taxon>
        <taxon>Araneomorphae</taxon>
        <taxon>Entelegynae</taxon>
        <taxon>Araneoidea</taxon>
        <taxon>Araneidae</taxon>
        <taxon>Caerostris</taxon>
    </lineage>
</organism>
<proteinExistence type="predicted"/>
<dbReference type="EMBL" id="BPLR01007257">
    <property type="protein sequence ID" value="GIY15647.1"/>
    <property type="molecule type" value="Genomic_DNA"/>
</dbReference>
<comment type="caution">
    <text evidence="1">The sequence shown here is derived from an EMBL/GenBank/DDBJ whole genome shotgun (WGS) entry which is preliminary data.</text>
</comment>
<accession>A0AAV4R5K6</accession>
<protein>
    <submittedName>
        <fullName evidence="1">Uncharacterized protein</fullName>
    </submittedName>
</protein>
<dbReference type="AlphaFoldDB" id="A0AAV4R5K6"/>
<keyword evidence="2" id="KW-1185">Reference proteome</keyword>
<sequence length="81" mass="9410">MPLQTCIFAQAISRQLVHPRPPTSSRNAIESTIWGNSVKWIFTHSRIDFQISSKLLKDRLLRTRWRNAESAKQSNEHAHTL</sequence>
<gene>
    <name evidence="1" type="ORF">CEXT_69711</name>
</gene>
<reference evidence="1 2" key="1">
    <citation type="submission" date="2021-06" db="EMBL/GenBank/DDBJ databases">
        <title>Caerostris extrusa draft genome.</title>
        <authorList>
            <person name="Kono N."/>
            <person name="Arakawa K."/>
        </authorList>
    </citation>
    <scope>NUCLEOTIDE SEQUENCE [LARGE SCALE GENOMIC DNA]</scope>
</reference>
<evidence type="ECO:0000313" key="1">
    <source>
        <dbReference type="EMBL" id="GIY15647.1"/>
    </source>
</evidence>